<evidence type="ECO:0000313" key="2">
    <source>
        <dbReference type="Proteomes" id="UP001060414"/>
    </source>
</evidence>
<sequence length="247" mass="28055">MKKIRPSRHQKETKTLLPSRFRNFFENEDLPVFYRYEACRAIHCFERTRSFSVTVMTLNWRLIGTFDVPGSEKLSLYRLNNSAHDKAGIYLCLGYFAEENSETRFQVVMSIDLLRGRTLAGLSRNGPLVMVNAVSLQERFKGAGVAEAVFTFLVNEQGCNLLSDDARTVAPNDLWQQLAAHFGLLVDEVDLRAGIVLNRNILWRPEQNDPEPIREGQGGGERDIRFVLFGIREPQMPSPASTFSEAP</sequence>
<organism evidence="1 2">
    <name type="scientific">Geoalkalibacter halelectricus</name>
    <dbReference type="NCBI Taxonomy" id="2847045"/>
    <lineage>
        <taxon>Bacteria</taxon>
        <taxon>Pseudomonadati</taxon>
        <taxon>Thermodesulfobacteriota</taxon>
        <taxon>Desulfuromonadia</taxon>
        <taxon>Desulfuromonadales</taxon>
        <taxon>Geoalkalibacteraceae</taxon>
        <taxon>Geoalkalibacter</taxon>
    </lineage>
</organism>
<name>A0ABY5ZP52_9BACT</name>
<protein>
    <recommendedName>
        <fullName evidence="3">N-acetyltransferase domain-containing protein</fullName>
    </recommendedName>
</protein>
<reference evidence="1" key="1">
    <citation type="journal article" date="2022" name="Environ. Microbiol.">
        <title>Geoalkalibacter halelectricus SAP #1 sp. nov. possessing extracellular electron transfer and mineral#reducing capabilities from a haloalkaline environment.</title>
        <authorList>
            <person name="Yadav S."/>
            <person name="Singh R."/>
            <person name="Sundharam S.S."/>
            <person name="Chaudhary S."/>
            <person name="Krishnamurthi S."/>
            <person name="Patil S.A."/>
        </authorList>
    </citation>
    <scope>NUCLEOTIDE SEQUENCE</scope>
    <source>
        <strain evidence="1">SAP-1</strain>
    </source>
</reference>
<dbReference type="RefSeq" id="WP_260747826.1">
    <property type="nucleotide sequence ID" value="NZ_CP092109.1"/>
</dbReference>
<evidence type="ECO:0008006" key="3">
    <source>
        <dbReference type="Google" id="ProtNLM"/>
    </source>
</evidence>
<accession>A0ABY5ZP52</accession>
<gene>
    <name evidence="1" type="ORF">L9S41_17590</name>
</gene>
<keyword evidence="2" id="KW-1185">Reference proteome</keyword>
<dbReference type="EMBL" id="CP092109">
    <property type="protein sequence ID" value="UWZ79474.1"/>
    <property type="molecule type" value="Genomic_DNA"/>
</dbReference>
<evidence type="ECO:0000313" key="1">
    <source>
        <dbReference type="EMBL" id="UWZ79474.1"/>
    </source>
</evidence>
<dbReference type="Proteomes" id="UP001060414">
    <property type="component" value="Chromosome"/>
</dbReference>
<proteinExistence type="predicted"/>